<evidence type="ECO:0000313" key="1">
    <source>
        <dbReference type="EMBL" id="MSS37894.1"/>
    </source>
</evidence>
<proteinExistence type="predicted"/>
<dbReference type="Proteomes" id="UP000429958">
    <property type="component" value="Unassembled WGS sequence"/>
</dbReference>
<reference evidence="1 2" key="1">
    <citation type="submission" date="2019-08" db="EMBL/GenBank/DDBJ databases">
        <title>In-depth cultivation of the pig gut microbiome towards novel bacterial diversity and tailored functional studies.</title>
        <authorList>
            <person name="Wylensek D."/>
            <person name="Hitch T.C.A."/>
            <person name="Clavel T."/>
        </authorList>
    </citation>
    <scope>NUCLEOTIDE SEQUENCE [LARGE SCALE GENOMIC DNA]</scope>
    <source>
        <strain evidence="1 2">WCA-389-WT-23D1</strain>
    </source>
</reference>
<dbReference type="RefSeq" id="WP_154473333.1">
    <property type="nucleotide sequence ID" value="NZ_VUMD01000015.1"/>
</dbReference>
<dbReference type="EMBL" id="VUMD01000015">
    <property type="protein sequence ID" value="MSS37894.1"/>
    <property type="molecule type" value="Genomic_DNA"/>
</dbReference>
<accession>A0A7X2NN17</accession>
<comment type="caution">
    <text evidence="1">The sequence shown here is derived from an EMBL/GenBank/DDBJ whole genome shotgun (WGS) entry which is preliminary data.</text>
</comment>
<dbReference type="AlphaFoldDB" id="A0A7X2NN17"/>
<sequence length="90" mass="10244">MTARFMSGTPYARTELEMQRIPGFHPRGSGLTVSRFRYSAADCDCRLCAYKSRKRKCEKADGCICLRERLVAGCVPLEELLERLTAELRP</sequence>
<keyword evidence="2" id="KW-1185">Reference proteome</keyword>
<protein>
    <submittedName>
        <fullName evidence="1">Uncharacterized protein</fullName>
    </submittedName>
</protein>
<gene>
    <name evidence="1" type="ORF">FYJ39_15335</name>
</gene>
<name>A0A7X2NN17_9CLOT</name>
<organism evidence="1 2">
    <name type="scientific">Clostridium porci</name>
    <dbReference type="NCBI Taxonomy" id="2605778"/>
    <lineage>
        <taxon>Bacteria</taxon>
        <taxon>Bacillati</taxon>
        <taxon>Bacillota</taxon>
        <taxon>Clostridia</taxon>
        <taxon>Eubacteriales</taxon>
        <taxon>Clostridiaceae</taxon>
        <taxon>Clostridium</taxon>
    </lineage>
</organism>
<evidence type="ECO:0000313" key="2">
    <source>
        <dbReference type="Proteomes" id="UP000429958"/>
    </source>
</evidence>